<dbReference type="InterPro" id="IPR013096">
    <property type="entry name" value="Cupin_2"/>
</dbReference>
<name>A0A158HPT5_CABSO</name>
<proteinExistence type="predicted"/>
<feature type="domain" description="HTH cro/C1-type" evidence="2">
    <location>
        <begin position="1"/>
        <end position="27"/>
    </location>
</feature>
<evidence type="ECO:0000259" key="2">
    <source>
        <dbReference type="PROSITE" id="PS50943"/>
    </source>
</evidence>
<dbReference type="Proteomes" id="UP000054893">
    <property type="component" value="Unassembled WGS sequence"/>
</dbReference>
<gene>
    <name evidence="3" type="ORF">AWB64_04854</name>
</gene>
<dbReference type="RefSeq" id="WP_244164185.1">
    <property type="nucleotide sequence ID" value="NZ_FCOC02000019.1"/>
</dbReference>
<dbReference type="EMBL" id="FCOC02000019">
    <property type="protein sequence ID" value="SAL46019.1"/>
    <property type="molecule type" value="Genomic_DNA"/>
</dbReference>
<dbReference type="GO" id="GO:0005829">
    <property type="term" value="C:cytosol"/>
    <property type="evidence" value="ECO:0007669"/>
    <property type="project" value="TreeGrafter"/>
</dbReference>
<dbReference type="PROSITE" id="PS50943">
    <property type="entry name" value="HTH_CROC1"/>
    <property type="match status" value="1"/>
</dbReference>
<evidence type="ECO:0000256" key="1">
    <source>
        <dbReference type="ARBA" id="ARBA00023125"/>
    </source>
</evidence>
<dbReference type="PANTHER" id="PTHR46797:SF2">
    <property type="entry name" value="TRANSCRIPTIONAL REGULATOR"/>
    <property type="match status" value="1"/>
</dbReference>
<evidence type="ECO:0000313" key="4">
    <source>
        <dbReference type="Proteomes" id="UP000054893"/>
    </source>
</evidence>
<reference evidence="3 4" key="1">
    <citation type="submission" date="2016-01" db="EMBL/GenBank/DDBJ databases">
        <authorList>
            <person name="Oliw E.H."/>
        </authorList>
    </citation>
    <scope>NUCLEOTIDE SEQUENCE [LARGE SCALE GENOMIC DNA]</scope>
    <source>
        <strain evidence="3">LMG 22029</strain>
    </source>
</reference>
<dbReference type="Gene3D" id="2.60.120.10">
    <property type="entry name" value="Jelly Rolls"/>
    <property type="match status" value="1"/>
</dbReference>
<dbReference type="PANTHER" id="PTHR46797">
    <property type="entry name" value="HTH-TYPE TRANSCRIPTIONAL REGULATOR"/>
    <property type="match status" value="1"/>
</dbReference>
<dbReference type="Pfam" id="PF07883">
    <property type="entry name" value="Cupin_2"/>
    <property type="match status" value="1"/>
</dbReference>
<dbReference type="GO" id="GO:0003700">
    <property type="term" value="F:DNA-binding transcription factor activity"/>
    <property type="evidence" value="ECO:0007669"/>
    <property type="project" value="TreeGrafter"/>
</dbReference>
<sequence length="154" mass="16918">MERRKANLSISTLQRLHRALSVPLSALFEADGTTAESAADDFVRRMHGRPVLSVADTGMLKELLSPHCDRDLQMMIITLLRDSGSREVLVGAGEKAGLVLEGAVVLDLDGHQVDLEAGGSFQFRSTAPHRVRNESDRVAQLVWIMNTQPPIIHL</sequence>
<protein>
    <submittedName>
        <fullName evidence="3">Cupin domain protein</fullName>
    </submittedName>
</protein>
<dbReference type="InterPro" id="IPR011051">
    <property type="entry name" value="RmlC_Cupin_sf"/>
</dbReference>
<dbReference type="CDD" id="cd02209">
    <property type="entry name" value="cupin_XRE_C"/>
    <property type="match status" value="1"/>
</dbReference>
<dbReference type="SUPFAM" id="SSF51182">
    <property type="entry name" value="RmlC-like cupins"/>
    <property type="match status" value="1"/>
</dbReference>
<dbReference type="InterPro" id="IPR050807">
    <property type="entry name" value="TransReg_Diox_bact_type"/>
</dbReference>
<dbReference type="InterPro" id="IPR001387">
    <property type="entry name" value="Cro/C1-type_HTH"/>
</dbReference>
<dbReference type="AlphaFoldDB" id="A0A158HPT5"/>
<dbReference type="InterPro" id="IPR014710">
    <property type="entry name" value="RmlC-like_jellyroll"/>
</dbReference>
<dbReference type="GO" id="GO:0003677">
    <property type="term" value="F:DNA binding"/>
    <property type="evidence" value="ECO:0007669"/>
    <property type="project" value="UniProtKB-KW"/>
</dbReference>
<accession>A0A158HPT5</accession>
<keyword evidence="1" id="KW-0238">DNA-binding</keyword>
<organism evidence="3 4">
    <name type="scientific">Caballeronia sordidicola</name>
    <name type="common">Burkholderia sordidicola</name>
    <dbReference type="NCBI Taxonomy" id="196367"/>
    <lineage>
        <taxon>Bacteria</taxon>
        <taxon>Pseudomonadati</taxon>
        <taxon>Pseudomonadota</taxon>
        <taxon>Betaproteobacteria</taxon>
        <taxon>Burkholderiales</taxon>
        <taxon>Burkholderiaceae</taxon>
        <taxon>Caballeronia</taxon>
    </lineage>
</organism>
<evidence type="ECO:0000313" key="3">
    <source>
        <dbReference type="EMBL" id="SAL46019.1"/>
    </source>
</evidence>